<sequence length="176" mass="20528">MSDELGSATAQKWQRQPQKRPITTCNSSRITSKTMNWGKSIIAVFIVFAGFIGSLVFLMSRQQVDLVRDDYYQTEVAYQQHIDRISRTARLGQPVEFTYQPDRQQIHFLLPDGFQRGEIKFYRPSDRQLDSFVRIESGPGRQWLSTANLAKGNWRIQFTWSDGRQDYFVEKPLAIQ</sequence>
<organism evidence="3 4">
    <name type="scientific">Larkinella bovis</name>
    <dbReference type="NCBI Taxonomy" id="683041"/>
    <lineage>
        <taxon>Bacteria</taxon>
        <taxon>Pseudomonadati</taxon>
        <taxon>Bacteroidota</taxon>
        <taxon>Cytophagia</taxon>
        <taxon>Cytophagales</taxon>
        <taxon>Spirosomataceae</taxon>
        <taxon>Larkinella</taxon>
    </lineage>
</organism>
<dbReference type="InterPro" id="IPR008620">
    <property type="entry name" value="FixH"/>
</dbReference>
<feature type="region of interest" description="Disordered" evidence="1">
    <location>
        <begin position="1"/>
        <end position="27"/>
    </location>
</feature>
<dbReference type="EMBL" id="JBHSMA010000001">
    <property type="protein sequence ID" value="MFC5407817.1"/>
    <property type="molecule type" value="Genomic_DNA"/>
</dbReference>
<accession>A0ABW0I6V6</accession>
<name>A0ABW0I6V6_9BACT</name>
<feature type="compositionally biased region" description="Polar residues" evidence="1">
    <location>
        <begin position="8"/>
        <end position="27"/>
    </location>
</feature>
<proteinExistence type="predicted"/>
<comment type="caution">
    <text evidence="3">The sequence shown here is derived from an EMBL/GenBank/DDBJ whole genome shotgun (WGS) entry which is preliminary data.</text>
</comment>
<dbReference type="Proteomes" id="UP001596106">
    <property type="component" value="Unassembled WGS sequence"/>
</dbReference>
<gene>
    <name evidence="3" type="ORF">ACFPMF_00755</name>
</gene>
<evidence type="ECO:0000256" key="1">
    <source>
        <dbReference type="SAM" id="MobiDB-lite"/>
    </source>
</evidence>
<evidence type="ECO:0000313" key="4">
    <source>
        <dbReference type="Proteomes" id="UP001596106"/>
    </source>
</evidence>
<protein>
    <submittedName>
        <fullName evidence="3">FixH family protein</fullName>
    </submittedName>
</protein>
<keyword evidence="2" id="KW-1133">Transmembrane helix</keyword>
<evidence type="ECO:0000256" key="2">
    <source>
        <dbReference type="SAM" id="Phobius"/>
    </source>
</evidence>
<dbReference type="Pfam" id="PF05751">
    <property type="entry name" value="FixH"/>
    <property type="match status" value="1"/>
</dbReference>
<dbReference type="RefSeq" id="WP_379840505.1">
    <property type="nucleotide sequence ID" value="NZ_JBHSMA010000001.1"/>
</dbReference>
<feature type="transmembrane region" description="Helical" evidence="2">
    <location>
        <begin position="37"/>
        <end position="58"/>
    </location>
</feature>
<keyword evidence="2" id="KW-0812">Transmembrane</keyword>
<keyword evidence="4" id="KW-1185">Reference proteome</keyword>
<reference evidence="4" key="1">
    <citation type="journal article" date="2019" name="Int. J. Syst. Evol. Microbiol.">
        <title>The Global Catalogue of Microorganisms (GCM) 10K type strain sequencing project: providing services to taxonomists for standard genome sequencing and annotation.</title>
        <authorList>
            <consortium name="The Broad Institute Genomics Platform"/>
            <consortium name="The Broad Institute Genome Sequencing Center for Infectious Disease"/>
            <person name="Wu L."/>
            <person name="Ma J."/>
        </authorList>
    </citation>
    <scope>NUCLEOTIDE SEQUENCE [LARGE SCALE GENOMIC DNA]</scope>
    <source>
        <strain evidence="4">CCUG 55250</strain>
    </source>
</reference>
<keyword evidence="2" id="KW-0472">Membrane</keyword>
<evidence type="ECO:0000313" key="3">
    <source>
        <dbReference type="EMBL" id="MFC5407817.1"/>
    </source>
</evidence>